<dbReference type="AlphaFoldDB" id="A0AAV2GIW8"/>
<proteinExistence type="predicted"/>
<accession>A0AAV2GIW8</accession>
<evidence type="ECO:0000313" key="2">
    <source>
        <dbReference type="Proteomes" id="UP001497516"/>
    </source>
</evidence>
<name>A0AAV2GIW8_9ROSI</name>
<gene>
    <name evidence="1" type="ORF">LTRI10_LOCUS50027</name>
</gene>
<protein>
    <submittedName>
        <fullName evidence="1">Uncharacterized protein</fullName>
    </submittedName>
</protein>
<keyword evidence="2" id="KW-1185">Reference proteome</keyword>
<evidence type="ECO:0000313" key="1">
    <source>
        <dbReference type="EMBL" id="CAL1410624.1"/>
    </source>
</evidence>
<organism evidence="1 2">
    <name type="scientific">Linum trigynum</name>
    <dbReference type="NCBI Taxonomy" id="586398"/>
    <lineage>
        <taxon>Eukaryota</taxon>
        <taxon>Viridiplantae</taxon>
        <taxon>Streptophyta</taxon>
        <taxon>Embryophyta</taxon>
        <taxon>Tracheophyta</taxon>
        <taxon>Spermatophyta</taxon>
        <taxon>Magnoliopsida</taxon>
        <taxon>eudicotyledons</taxon>
        <taxon>Gunneridae</taxon>
        <taxon>Pentapetalae</taxon>
        <taxon>rosids</taxon>
        <taxon>fabids</taxon>
        <taxon>Malpighiales</taxon>
        <taxon>Linaceae</taxon>
        <taxon>Linum</taxon>
    </lineage>
</organism>
<dbReference type="EMBL" id="OZ034822">
    <property type="protein sequence ID" value="CAL1410624.1"/>
    <property type="molecule type" value="Genomic_DNA"/>
</dbReference>
<dbReference type="Proteomes" id="UP001497516">
    <property type="component" value="Chromosome 9"/>
</dbReference>
<sequence length="82" mass="8681">MPVYTPPSLISSSRSTPCRCSARCSPSTGSGIATASPSPFSAFRRWVRAANLSGAAGDEEKRALFLGGENNTTEDKAENWTI</sequence>
<reference evidence="1 2" key="1">
    <citation type="submission" date="2024-04" db="EMBL/GenBank/DDBJ databases">
        <authorList>
            <person name="Fracassetti M."/>
        </authorList>
    </citation>
    <scope>NUCLEOTIDE SEQUENCE [LARGE SCALE GENOMIC DNA]</scope>
</reference>